<evidence type="ECO:0000313" key="1">
    <source>
        <dbReference type="EMBL" id="WVN89549.1"/>
    </source>
</evidence>
<dbReference type="AlphaFoldDB" id="A0AAJ8JW73"/>
<dbReference type="RefSeq" id="XP_066070249.1">
    <property type="nucleotide sequence ID" value="XM_066214152.1"/>
</dbReference>
<dbReference type="Proteomes" id="UP000094043">
    <property type="component" value="Chromosome 6"/>
</dbReference>
<gene>
    <name evidence="1" type="ORF">L203_104774</name>
</gene>
<dbReference type="GeneID" id="91088984"/>
<dbReference type="EMBL" id="CP143789">
    <property type="protein sequence ID" value="WVN89549.1"/>
    <property type="molecule type" value="Genomic_DNA"/>
</dbReference>
<organism evidence="1 2">
    <name type="scientific">Cryptococcus depauperatus CBS 7841</name>
    <dbReference type="NCBI Taxonomy" id="1295531"/>
    <lineage>
        <taxon>Eukaryota</taxon>
        <taxon>Fungi</taxon>
        <taxon>Dikarya</taxon>
        <taxon>Basidiomycota</taxon>
        <taxon>Agaricomycotina</taxon>
        <taxon>Tremellomycetes</taxon>
        <taxon>Tremellales</taxon>
        <taxon>Cryptococcaceae</taxon>
        <taxon>Cryptococcus</taxon>
    </lineage>
</organism>
<accession>A0AAJ8JW73</accession>
<reference evidence="1" key="3">
    <citation type="submission" date="2024-01" db="EMBL/GenBank/DDBJ databases">
        <authorList>
            <person name="Coelho M.A."/>
            <person name="David-Palma M."/>
            <person name="Shea T."/>
            <person name="Sun S."/>
            <person name="Cuomo C.A."/>
            <person name="Heitman J."/>
        </authorList>
    </citation>
    <scope>NUCLEOTIDE SEQUENCE</scope>
    <source>
        <strain evidence="1">CBS 7841</strain>
    </source>
</reference>
<evidence type="ECO:0000313" key="2">
    <source>
        <dbReference type="Proteomes" id="UP000094043"/>
    </source>
</evidence>
<name>A0AAJ8JW73_9TREE</name>
<reference evidence="1" key="2">
    <citation type="journal article" date="2022" name="Elife">
        <title>Obligate sexual reproduction of a homothallic fungus closely related to the Cryptococcus pathogenic species complex.</title>
        <authorList>
            <person name="Passer A.R."/>
            <person name="Clancey S.A."/>
            <person name="Shea T."/>
            <person name="David-Palma M."/>
            <person name="Averette A.F."/>
            <person name="Boekhout T."/>
            <person name="Porcel B.M."/>
            <person name="Nowrousian M."/>
            <person name="Cuomo C.A."/>
            <person name="Sun S."/>
            <person name="Heitman J."/>
            <person name="Coelho M.A."/>
        </authorList>
    </citation>
    <scope>NUCLEOTIDE SEQUENCE</scope>
    <source>
        <strain evidence="1">CBS 7841</strain>
    </source>
</reference>
<keyword evidence="2" id="KW-1185">Reference proteome</keyword>
<reference evidence="1" key="1">
    <citation type="submission" date="2016-06" db="EMBL/GenBank/DDBJ databases">
        <authorList>
            <person name="Cuomo C."/>
            <person name="Litvintseva A."/>
            <person name="Heitman J."/>
            <person name="Chen Y."/>
            <person name="Sun S."/>
            <person name="Springer D."/>
            <person name="Dromer F."/>
            <person name="Young S."/>
            <person name="Zeng Q."/>
            <person name="Chapman S."/>
            <person name="Gujja S."/>
            <person name="Saif S."/>
            <person name="Birren B."/>
        </authorList>
    </citation>
    <scope>NUCLEOTIDE SEQUENCE</scope>
    <source>
        <strain evidence="1">CBS 7841</strain>
    </source>
</reference>
<sequence>MLLGCWRLVNAVGESELPMRLMYRAVGVVWRDPVREEVQFWNKATTNLPLLKVPQTWMDPMRNKLKALAIAEGCNPQRKRADVSVVVYINRELPTDDWWTKMPKTYSMK</sequence>
<protein>
    <submittedName>
        <fullName evidence="1">Uncharacterized protein</fullName>
    </submittedName>
</protein>
<proteinExistence type="predicted"/>
<dbReference type="KEGG" id="cdep:91088984"/>